<dbReference type="Gene3D" id="3.40.630.30">
    <property type="match status" value="1"/>
</dbReference>
<reference evidence="3" key="1">
    <citation type="submission" date="2012-12" db="EMBL/GenBank/DDBJ databases">
        <authorList>
            <person name="Hellsten U."/>
            <person name="Grimwood J."/>
            <person name="Chapman J.A."/>
            <person name="Shapiro H."/>
            <person name="Aerts A."/>
            <person name="Otillar R.P."/>
            <person name="Terry A.Y."/>
            <person name="Boore J.L."/>
            <person name="Simakov O."/>
            <person name="Marletaz F."/>
            <person name="Cho S.-J."/>
            <person name="Edsinger-Gonzales E."/>
            <person name="Havlak P."/>
            <person name="Kuo D.-H."/>
            <person name="Larsson T."/>
            <person name="Lv J."/>
            <person name="Arendt D."/>
            <person name="Savage R."/>
            <person name="Osoegawa K."/>
            <person name="de Jong P."/>
            <person name="Lindberg D.R."/>
            <person name="Seaver E.C."/>
            <person name="Weisblat D.A."/>
            <person name="Putnam N.H."/>
            <person name="Grigoriev I.V."/>
            <person name="Rokhsar D.S."/>
        </authorList>
    </citation>
    <scope>NUCLEOTIDE SEQUENCE</scope>
    <source>
        <strain evidence="3">I ESC-2004</strain>
    </source>
</reference>
<dbReference type="SUPFAM" id="SSF55729">
    <property type="entry name" value="Acyl-CoA N-acyltransferases (Nat)"/>
    <property type="match status" value="1"/>
</dbReference>
<organism evidence="1">
    <name type="scientific">Capitella teleta</name>
    <name type="common">Polychaete worm</name>
    <dbReference type="NCBI Taxonomy" id="283909"/>
    <lineage>
        <taxon>Eukaryota</taxon>
        <taxon>Metazoa</taxon>
        <taxon>Spiralia</taxon>
        <taxon>Lophotrochozoa</taxon>
        <taxon>Annelida</taxon>
        <taxon>Polychaeta</taxon>
        <taxon>Sedentaria</taxon>
        <taxon>Scolecida</taxon>
        <taxon>Capitellidae</taxon>
        <taxon>Capitella</taxon>
    </lineage>
</organism>
<reference evidence="1 3" key="2">
    <citation type="journal article" date="2013" name="Nature">
        <title>Insights into bilaterian evolution from three spiralian genomes.</title>
        <authorList>
            <person name="Simakov O."/>
            <person name="Marletaz F."/>
            <person name="Cho S.J."/>
            <person name="Edsinger-Gonzales E."/>
            <person name="Havlak P."/>
            <person name="Hellsten U."/>
            <person name="Kuo D.H."/>
            <person name="Larsson T."/>
            <person name="Lv J."/>
            <person name="Arendt D."/>
            <person name="Savage R."/>
            <person name="Osoegawa K."/>
            <person name="de Jong P."/>
            <person name="Grimwood J."/>
            <person name="Chapman J.A."/>
            <person name="Shapiro H."/>
            <person name="Aerts A."/>
            <person name="Otillar R.P."/>
            <person name="Terry A.Y."/>
            <person name="Boore J.L."/>
            <person name="Grigoriev I.V."/>
            <person name="Lindberg D.R."/>
            <person name="Seaver E.C."/>
            <person name="Weisblat D.A."/>
            <person name="Putnam N.H."/>
            <person name="Rokhsar D.S."/>
        </authorList>
    </citation>
    <scope>NUCLEOTIDE SEQUENCE</scope>
    <source>
        <strain evidence="1 3">I ESC-2004</strain>
    </source>
</reference>
<dbReference type="Proteomes" id="UP000014760">
    <property type="component" value="Unassembled WGS sequence"/>
</dbReference>
<dbReference type="STRING" id="283909.R7T5Q0"/>
<gene>
    <name evidence="1" type="ORF">CAPTEDRAFT_222043</name>
</gene>
<accession>R7T5Q0</accession>
<dbReference type="HOGENOM" id="CLU_657644_0_0_1"/>
<dbReference type="EMBL" id="KB311780">
    <property type="protein sequence ID" value="ELT88610.1"/>
    <property type="molecule type" value="Genomic_DNA"/>
</dbReference>
<dbReference type="OrthoDB" id="6300719at2759"/>
<evidence type="ECO:0000313" key="3">
    <source>
        <dbReference type="Proteomes" id="UP000014760"/>
    </source>
</evidence>
<evidence type="ECO:0000313" key="2">
    <source>
        <dbReference type="EnsemblMetazoa" id="CapteP222043"/>
    </source>
</evidence>
<proteinExistence type="predicted"/>
<name>R7T5Q0_CAPTE</name>
<dbReference type="InterPro" id="IPR016181">
    <property type="entry name" value="Acyl_CoA_acyltransferase"/>
</dbReference>
<protein>
    <submittedName>
        <fullName evidence="1 2">Uncharacterized protein</fullName>
    </submittedName>
</protein>
<dbReference type="EMBL" id="AMQN01015311">
    <property type="status" value="NOT_ANNOTATED_CDS"/>
    <property type="molecule type" value="Genomic_DNA"/>
</dbReference>
<dbReference type="EnsemblMetazoa" id="CapteT222043">
    <property type="protein sequence ID" value="CapteP222043"/>
    <property type="gene ID" value="CapteG222043"/>
</dbReference>
<dbReference type="AlphaFoldDB" id="R7T5Q0"/>
<reference evidence="2" key="3">
    <citation type="submission" date="2015-06" db="UniProtKB">
        <authorList>
            <consortium name="EnsemblMetazoa"/>
        </authorList>
    </citation>
    <scope>IDENTIFICATION</scope>
</reference>
<sequence>METSKAHLLFEVALQKLRETGVSDSGIPLTARAVTEKREFKNLFAAVQKVSREKKRADQPFASDEFPDEDYFTKCVESGFVVEFKEQSSSQEPCAYGFIIPSIFNRLPRPIYAEIRLFTLNGHPSLQLLTDLQAVLVKVSQAIGYIGCVIDTFTSNLLAIEAASRNGFRNAFVIPLSGELVDVGLFDSIILLKSMVTDVKDFPNPESARIQHLPEYRDRPIMGKPGFNVSPFATKLADGTSIIVRCLAKRHIPGVHRIFDQATARGQGFGVAEIPPTEFIEAIIDGTHPGHAFAVELEESGYQIAALFIGPSMYCRSATPVHADSYGLVDQSFGARGVGLMLWKLYTRLAFEFGYKGCLTDSFTCNEPVTKIVRATKFVVLGTLWKGGYLNGKGYSDMLCFYQTTQKEDLQRNHDAKL</sequence>
<keyword evidence="3" id="KW-1185">Reference proteome</keyword>
<evidence type="ECO:0000313" key="1">
    <source>
        <dbReference type="EMBL" id="ELT88610.1"/>
    </source>
</evidence>